<dbReference type="EMBL" id="CP041614">
    <property type="protein sequence ID" value="QDO84056.1"/>
    <property type="molecule type" value="Genomic_DNA"/>
</dbReference>
<name>A0ABX5WY73_9GAMM</name>
<gene>
    <name evidence="1" type="ORF">FM037_13430</name>
</gene>
<organism evidence="1 2">
    <name type="scientific">Shewanella psychropiezotolerans</name>
    <dbReference type="NCBI Taxonomy" id="2593655"/>
    <lineage>
        <taxon>Bacteria</taxon>
        <taxon>Pseudomonadati</taxon>
        <taxon>Pseudomonadota</taxon>
        <taxon>Gammaproteobacteria</taxon>
        <taxon>Alteromonadales</taxon>
        <taxon>Shewanellaceae</taxon>
        <taxon>Shewanella</taxon>
    </lineage>
</organism>
<protein>
    <recommendedName>
        <fullName evidence="3">TRASH domain-containing protein</fullName>
    </recommendedName>
</protein>
<keyword evidence="2" id="KW-1185">Reference proteome</keyword>
<evidence type="ECO:0000313" key="1">
    <source>
        <dbReference type="EMBL" id="QDO84056.1"/>
    </source>
</evidence>
<reference evidence="1 2" key="1">
    <citation type="submission" date="2019-07" db="EMBL/GenBank/DDBJ databases">
        <title>Shewanella sp. YLB-06 whole genomic sequence.</title>
        <authorList>
            <person name="Yu L."/>
        </authorList>
    </citation>
    <scope>NUCLEOTIDE SEQUENCE [LARGE SCALE GENOMIC DNA]</scope>
    <source>
        <strain evidence="1 2">YLB-06</strain>
    </source>
</reference>
<dbReference type="Proteomes" id="UP000315947">
    <property type="component" value="Chromosome"/>
</dbReference>
<evidence type="ECO:0000313" key="2">
    <source>
        <dbReference type="Proteomes" id="UP000315947"/>
    </source>
</evidence>
<dbReference type="RefSeq" id="WP_144046422.1">
    <property type="nucleotide sequence ID" value="NZ_CP041614.1"/>
</dbReference>
<accession>A0ABX5WY73</accession>
<proteinExistence type="predicted"/>
<sequence length="144" mass="16237">MVKHKSGQNGSKSFKFDNTWGDGFAHQVLVNFSSAGKASFIICGVHYDCNASDIKMMIDQSIGDPELENAWFSISTDNFSTRVSFDTYLALVVFPEFACTEVIKPNCEYCDSLIEHPYDSIVRDNDEMIFCSELCMQRFNDVAP</sequence>
<evidence type="ECO:0008006" key="3">
    <source>
        <dbReference type="Google" id="ProtNLM"/>
    </source>
</evidence>